<keyword evidence="4" id="KW-0418">Kinase</keyword>
<gene>
    <name evidence="4" type="ORF">EYS42_14215</name>
</gene>
<dbReference type="InterPro" id="IPR004358">
    <property type="entry name" value="Sig_transdc_His_kin-like_C"/>
</dbReference>
<reference evidence="4 5" key="1">
    <citation type="submission" date="2019-02" db="EMBL/GenBank/DDBJ databases">
        <title>Aquabacterium sp. strain KMB7.</title>
        <authorList>
            <person name="Chen W.-M."/>
        </authorList>
    </citation>
    <scope>NUCLEOTIDE SEQUENCE [LARGE SCALE GENOMIC DNA]</scope>
    <source>
        <strain evidence="4 5">KMB7</strain>
    </source>
</reference>
<organism evidence="4 5">
    <name type="scientific">Aquabacterium lacunae</name>
    <dbReference type="NCBI Taxonomy" id="2528630"/>
    <lineage>
        <taxon>Bacteria</taxon>
        <taxon>Pseudomonadati</taxon>
        <taxon>Pseudomonadota</taxon>
        <taxon>Betaproteobacteria</taxon>
        <taxon>Burkholderiales</taxon>
        <taxon>Aquabacterium</taxon>
    </lineage>
</organism>
<evidence type="ECO:0000313" key="5">
    <source>
        <dbReference type="Proteomes" id="UP000292120"/>
    </source>
</evidence>
<proteinExistence type="predicted"/>
<dbReference type="Pfam" id="PF02518">
    <property type="entry name" value="HATPase_c"/>
    <property type="match status" value="1"/>
</dbReference>
<dbReference type="GO" id="GO:0000155">
    <property type="term" value="F:phosphorelay sensor kinase activity"/>
    <property type="evidence" value="ECO:0007669"/>
    <property type="project" value="TreeGrafter"/>
</dbReference>
<dbReference type="GO" id="GO:0005886">
    <property type="term" value="C:plasma membrane"/>
    <property type="evidence" value="ECO:0007669"/>
    <property type="project" value="TreeGrafter"/>
</dbReference>
<dbReference type="PRINTS" id="PR00344">
    <property type="entry name" value="BCTRLSENSOR"/>
</dbReference>
<keyword evidence="5" id="KW-1185">Reference proteome</keyword>
<feature type="domain" description="Histidine kinase" evidence="3">
    <location>
        <begin position="7"/>
        <end position="211"/>
    </location>
</feature>
<dbReference type="InterPro" id="IPR003594">
    <property type="entry name" value="HATPase_dom"/>
</dbReference>
<comment type="catalytic activity">
    <reaction evidence="1">
        <text>ATP + protein L-histidine = ADP + protein N-phospho-L-histidine.</text>
        <dbReference type="EC" id="2.7.13.3"/>
    </reaction>
</comment>
<evidence type="ECO:0000256" key="1">
    <source>
        <dbReference type="ARBA" id="ARBA00000085"/>
    </source>
</evidence>
<dbReference type="InterPro" id="IPR052023">
    <property type="entry name" value="Histidine_kinase_KdpD"/>
</dbReference>
<dbReference type="PANTHER" id="PTHR45569:SF1">
    <property type="entry name" value="SENSOR PROTEIN KDPD"/>
    <property type="match status" value="1"/>
</dbReference>
<dbReference type="Proteomes" id="UP000292120">
    <property type="component" value="Unassembled WGS sequence"/>
</dbReference>
<evidence type="ECO:0000259" key="3">
    <source>
        <dbReference type="PROSITE" id="PS50109"/>
    </source>
</evidence>
<dbReference type="Gene3D" id="3.30.565.10">
    <property type="entry name" value="Histidine kinase-like ATPase, C-terminal domain"/>
    <property type="match status" value="1"/>
</dbReference>
<sequence length="211" mass="22629">MSQALALIAHDLKNALGSLEAELAAMACLPSPEAHREASQQAHHHCQALRQEFVQFLTLYAAEAGELRPLCEDESPQALLDALVSHWRSRLATEGRDIRLIAHTADTAPPFWYFDRRLLRLALDAAVHNATRFARTTVQLSCSVSEGGLRFTITDDGPGLQSGATDARTSTGLGTALSQAVAKAHTLGAQCGHVSLTDHPAGGACFTLWLP</sequence>
<evidence type="ECO:0000256" key="2">
    <source>
        <dbReference type="ARBA" id="ARBA00012438"/>
    </source>
</evidence>
<dbReference type="RefSeq" id="WP_130968858.1">
    <property type="nucleotide sequence ID" value="NZ_SIXI01000006.1"/>
</dbReference>
<name>A0A4Q9GVP8_9BURK</name>
<comment type="caution">
    <text evidence="4">The sequence shown here is derived from an EMBL/GenBank/DDBJ whole genome shotgun (WGS) entry which is preliminary data.</text>
</comment>
<dbReference type="PROSITE" id="PS50109">
    <property type="entry name" value="HIS_KIN"/>
    <property type="match status" value="1"/>
</dbReference>
<dbReference type="PANTHER" id="PTHR45569">
    <property type="entry name" value="SENSOR PROTEIN KDPD"/>
    <property type="match status" value="1"/>
</dbReference>
<accession>A0A4Q9GVP8</accession>
<dbReference type="InterPro" id="IPR005467">
    <property type="entry name" value="His_kinase_dom"/>
</dbReference>
<dbReference type="SUPFAM" id="SSF55874">
    <property type="entry name" value="ATPase domain of HSP90 chaperone/DNA topoisomerase II/histidine kinase"/>
    <property type="match status" value="1"/>
</dbReference>
<dbReference type="OrthoDB" id="9180085at2"/>
<dbReference type="EC" id="2.7.13.3" evidence="2"/>
<protein>
    <recommendedName>
        <fullName evidence="2">histidine kinase</fullName>
        <ecNumber evidence="2">2.7.13.3</ecNumber>
    </recommendedName>
</protein>
<dbReference type="EMBL" id="SIXI01000006">
    <property type="protein sequence ID" value="TBO28767.1"/>
    <property type="molecule type" value="Genomic_DNA"/>
</dbReference>
<dbReference type="InterPro" id="IPR036890">
    <property type="entry name" value="HATPase_C_sf"/>
</dbReference>
<dbReference type="SMART" id="SM00387">
    <property type="entry name" value="HATPase_c"/>
    <property type="match status" value="1"/>
</dbReference>
<evidence type="ECO:0000313" key="4">
    <source>
        <dbReference type="EMBL" id="TBO28767.1"/>
    </source>
</evidence>
<dbReference type="AlphaFoldDB" id="A0A4Q9GVP8"/>
<keyword evidence="4" id="KW-0808">Transferase</keyword>